<feature type="transmembrane region" description="Helical" evidence="7">
    <location>
        <begin position="237"/>
        <end position="258"/>
    </location>
</feature>
<evidence type="ECO:0000313" key="9">
    <source>
        <dbReference type="EMBL" id="KAL2281707.1"/>
    </source>
</evidence>
<keyword evidence="4 7" id="KW-0472">Membrane</keyword>
<dbReference type="InterPro" id="IPR049326">
    <property type="entry name" value="Rhodopsin_dom_fungi"/>
</dbReference>
<feature type="transmembrane region" description="Helical" evidence="7">
    <location>
        <begin position="194"/>
        <end position="216"/>
    </location>
</feature>
<keyword evidence="10" id="KW-1185">Reference proteome</keyword>
<evidence type="ECO:0000259" key="8">
    <source>
        <dbReference type="Pfam" id="PF20684"/>
    </source>
</evidence>
<gene>
    <name evidence="9" type="ORF">FJTKL_11391</name>
</gene>
<comment type="caution">
    <text evidence="9">The sequence shown here is derived from an EMBL/GenBank/DDBJ whole genome shotgun (WGS) entry which is preliminary data.</text>
</comment>
<feature type="compositionally biased region" description="Basic residues" evidence="6">
    <location>
        <begin position="322"/>
        <end position="342"/>
    </location>
</feature>
<dbReference type="Pfam" id="PF20684">
    <property type="entry name" value="Fung_rhodopsin"/>
    <property type="match status" value="1"/>
</dbReference>
<evidence type="ECO:0000256" key="3">
    <source>
        <dbReference type="ARBA" id="ARBA00022989"/>
    </source>
</evidence>
<feature type="transmembrane region" description="Helical" evidence="7">
    <location>
        <begin position="64"/>
        <end position="85"/>
    </location>
</feature>
<feature type="transmembrane region" description="Helical" evidence="7">
    <location>
        <begin position="153"/>
        <end position="174"/>
    </location>
</feature>
<dbReference type="EMBL" id="JBAWTH010000055">
    <property type="protein sequence ID" value="KAL2281707.1"/>
    <property type="molecule type" value="Genomic_DNA"/>
</dbReference>
<feature type="transmembrane region" description="Helical" evidence="7">
    <location>
        <begin position="26"/>
        <end position="43"/>
    </location>
</feature>
<dbReference type="PANTHER" id="PTHR33048:SF47">
    <property type="entry name" value="INTEGRAL MEMBRANE PROTEIN-RELATED"/>
    <property type="match status" value="1"/>
</dbReference>
<feature type="region of interest" description="Disordered" evidence="6">
    <location>
        <begin position="305"/>
        <end position="422"/>
    </location>
</feature>
<dbReference type="InterPro" id="IPR052337">
    <property type="entry name" value="SAT4-like"/>
</dbReference>
<evidence type="ECO:0000256" key="1">
    <source>
        <dbReference type="ARBA" id="ARBA00004141"/>
    </source>
</evidence>
<evidence type="ECO:0000313" key="10">
    <source>
        <dbReference type="Proteomes" id="UP001600888"/>
    </source>
</evidence>
<reference evidence="9 10" key="1">
    <citation type="submission" date="2024-03" db="EMBL/GenBank/DDBJ databases">
        <title>A high-quality draft genome sequence of Diaporthe vaccinii, a causative agent of upright dieback and viscid rot disease in cranberry plants.</title>
        <authorList>
            <person name="Sarrasin M."/>
            <person name="Lang B.F."/>
            <person name="Burger G."/>
        </authorList>
    </citation>
    <scope>NUCLEOTIDE SEQUENCE [LARGE SCALE GENOMIC DNA]</scope>
    <source>
        <strain evidence="9 10">IS7</strain>
    </source>
</reference>
<feature type="transmembrane region" description="Helical" evidence="7">
    <location>
        <begin position="118"/>
        <end position="141"/>
    </location>
</feature>
<evidence type="ECO:0000256" key="5">
    <source>
        <dbReference type="ARBA" id="ARBA00038359"/>
    </source>
</evidence>
<organism evidence="9 10">
    <name type="scientific">Diaporthe vaccinii</name>
    <dbReference type="NCBI Taxonomy" id="105482"/>
    <lineage>
        <taxon>Eukaryota</taxon>
        <taxon>Fungi</taxon>
        <taxon>Dikarya</taxon>
        <taxon>Ascomycota</taxon>
        <taxon>Pezizomycotina</taxon>
        <taxon>Sordariomycetes</taxon>
        <taxon>Sordariomycetidae</taxon>
        <taxon>Diaporthales</taxon>
        <taxon>Diaporthaceae</taxon>
        <taxon>Diaporthe</taxon>
        <taxon>Diaporthe eres species complex</taxon>
    </lineage>
</organism>
<feature type="compositionally biased region" description="Polar residues" evidence="6">
    <location>
        <begin position="379"/>
        <end position="405"/>
    </location>
</feature>
<protein>
    <recommendedName>
        <fullName evidence="8">Rhodopsin domain-containing protein</fullName>
    </recommendedName>
</protein>
<comment type="subcellular location">
    <subcellularLocation>
        <location evidence="1">Membrane</location>
        <topology evidence="1">Multi-pass membrane protein</topology>
    </subcellularLocation>
</comment>
<feature type="transmembrane region" description="Helical" evidence="7">
    <location>
        <begin position="270"/>
        <end position="291"/>
    </location>
</feature>
<proteinExistence type="inferred from homology"/>
<dbReference type="Proteomes" id="UP001600888">
    <property type="component" value="Unassembled WGS sequence"/>
</dbReference>
<keyword evidence="2 7" id="KW-0812">Transmembrane</keyword>
<sequence length="422" mass="45389">MSTGNATLDAVGAASGAATVELAVEWIAYLVIIIVITALRTYARASIPGRSGFGWDDYLVWIAVAWYVILTAEVYVIGVTAVGIANDSMTNEYRARLANDGPGSQEFGLRVLGSKVQLAAWISYSLVLWLLKGSLLCFFVVRLTEGITGARRRAWAGTILLIVTWVSIVVTVLASCRPLNKMWQIFPDPGPICYAGVSPILIGVTLAGNILTDIYLISIPVPALLRASLGRVQKISLVSLFSCSSLITAMAIVRVVVIVVNSNSNGDGAWALRECFVGMVTTNLAPIIPLFRKWLSPWLGRLESSSDGNTNQGTGVASSRTMKSRNRGPRSPGRKLKTAGRHHSSDSSEHIIDVEMQSYSSPNERNASSDPIVDGKQAGKSSGGNENDSPTLIIQRNGEIQTSAEGANEATFYRNGDIRDRD</sequence>
<evidence type="ECO:0000256" key="6">
    <source>
        <dbReference type="SAM" id="MobiDB-lite"/>
    </source>
</evidence>
<feature type="compositionally biased region" description="Polar residues" evidence="6">
    <location>
        <begin position="357"/>
        <end position="369"/>
    </location>
</feature>
<dbReference type="PANTHER" id="PTHR33048">
    <property type="entry name" value="PTH11-LIKE INTEGRAL MEMBRANE PROTEIN (AFU_ORTHOLOGUE AFUA_5G11245)"/>
    <property type="match status" value="1"/>
</dbReference>
<feature type="domain" description="Rhodopsin" evidence="8">
    <location>
        <begin position="39"/>
        <end position="292"/>
    </location>
</feature>
<feature type="compositionally biased region" description="Polar residues" evidence="6">
    <location>
        <begin position="305"/>
        <end position="321"/>
    </location>
</feature>
<evidence type="ECO:0000256" key="4">
    <source>
        <dbReference type="ARBA" id="ARBA00023136"/>
    </source>
</evidence>
<accession>A0ABR4EGW9</accession>
<comment type="similarity">
    <text evidence="5">Belongs to the SAT4 family.</text>
</comment>
<keyword evidence="3 7" id="KW-1133">Transmembrane helix</keyword>
<name>A0ABR4EGW9_9PEZI</name>
<evidence type="ECO:0000256" key="7">
    <source>
        <dbReference type="SAM" id="Phobius"/>
    </source>
</evidence>
<evidence type="ECO:0000256" key="2">
    <source>
        <dbReference type="ARBA" id="ARBA00022692"/>
    </source>
</evidence>
<feature type="compositionally biased region" description="Basic and acidic residues" evidence="6">
    <location>
        <begin position="343"/>
        <end position="353"/>
    </location>
</feature>